<evidence type="ECO:0000313" key="3">
    <source>
        <dbReference type="Proteomes" id="UP000078200"/>
    </source>
</evidence>
<feature type="transmembrane region" description="Helical" evidence="1">
    <location>
        <begin position="102"/>
        <end position="123"/>
    </location>
</feature>
<evidence type="ECO:0000256" key="1">
    <source>
        <dbReference type="SAM" id="Phobius"/>
    </source>
</evidence>
<dbReference type="AlphaFoldDB" id="A0A1A9VYV4"/>
<dbReference type="VEuPathDB" id="VectorBase:GAUT052080"/>
<evidence type="ECO:0000313" key="2">
    <source>
        <dbReference type="EnsemblMetazoa" id="GAUT052080-PA"/>
    </source>
</evidence>
<sequence length="125" mass="14774">MKRRDISLTLTEKYVKDLKEAEPMEKSIECKSDNKANITASLIHVYKCIKFNLNENFISNETTFRTYSREQYTKMEDNKESCLACKVQAAFRRKKHLNHHKYIITSSYSVLYLMCGGVFRMTINR</sequence>
<dbReference type="EnsemblMetazoa" id="GAUT052080-RA">
    <property type="protein sequence ID" value="GAUT052080-PA"/>
    <property type="gene ID" value="GAUT052080"/>
</dbReference>
<dbReference type="Proteomes" id="UP000078200">
    <property type="component" value="Unassembled WGS sequence"/>
</dbReference>
<keyword evidence="1" id="KW-0472">Membrane</keyword>
<reference evidence="2" key="1">
    <citation type="submission" date="2020-05" db="UniProtKB">
        <authorList>
            <consortium name="EnsemblMetazoa"/>
        </authorList>
    </citation>
    <scope>IDENTIFICATION</scope>
    <source>
        <strain evidence="2">TTRI</strain>
    </source>
</reference>
<keyword evidence="1" id="KW-1133">Transmembrane helix</keyword>
<keyword evidence="1" id="KW-0812">Transmembrane</keyword>
<keyword evidence="3" id="KW-1185">Reference proteome</keyword>
<protein>
    <submittedName>
        <fullName evidence="2">Uncharacterized protein</fullName>
    </submittedName>
</protein>
<name>A0A1A9VYV4_GLOAU</name>
<organism evidence="2 3">
    <name type="scientific">Glossina austeni</name>
    <name type="common">Savannah tsetse fly</name>
    <dbReference type="NCBI Taxonomy" id="7395"/>
    <lineage>
        <taxon>Eukaryota</taxon>
        <taxon>Metazoa</taxon>
        <taxon>Ecdysozoa</taxon>
        <taxon>Arthropoda</taxon>
        <taxon>Hexapoda</taxon>
        <taxon>Insecta</taxon>
        <taxon>Pterygota</taxon>
        <taxon>Neoptera</taxon>
        <taxon>Endopterygota</taxon>
        <taxon>Diptera</taxon>
        <taxon>Brachycera</taxon>
        <taxon>Muscomorpha</taxon>
        <taxon>Hippoboscoidea</taxon>
        <taxon>Glossinidae</taxon>
        <taxon>Glossina</taxon>
    </lineage>
</organism>
<accession>A0A1A9VYV4</accession>
<proteinExistence type="predicted"/>